<name>A0A8J5NGI0_FUSOX</name>
<sequence>MKFILEPPNKAKIFAKDARETPAEIMGSNQTLEWRCCIVKVYEVDENGGKRCTAEYDVCNGKGIVPLGTEIHLKGIMGVWKTTGNN</sequence>
<protein>
    <submittedName>
        <fullName evidence="1">Uncharacterized protein</fullName>
    </submittedName>
</protein>
<proteinExistence type="predicted"/>
<evidence type="ECO:0000313" key="1">
    <source>
        <dbReference type="EMBL" id="KAG7404446.1"/>
    </source>
</evidence>
<dbReference type="Proteomes" id="UP000694050">
    <property type="component" value="Unassembled WGS sequence"/>
</dbReference>
<comment type="caution">
    <text evidence="1">The sequence shown here is derived from an EMBL/GenBank/DDBJ whole genome shotgun (WGS) entry which is preliminary data.</text>
</comment>
<reference evidence="1" key="1">
    <citation type="submission" date="2021-04" db="EMBL/GenBank/DDBJ databases">
        <title>First draft genome resource for Brassicaceae pathogens Fusarium oxysporum f. sp. raphani and Fusarium oxysporum f. sp. rapae.</title>
        <authorList>
            <person name="Asai S."/>
        </authorList>
    </citation>
    <scope>NUCLEOTIDE SEQUENCE</scope>
    <source>
        <strain evidence="1">Tf1208</strain>
    </source>
</reference>
<accession>A0A8J5NGI0</accession>
<dbReference type="AlphaFoldDB" id="A0A8J5NGI0"/>
<organism evidence="1 2">
    <name type="scientific">Fusarium oxysporum f. sp. rapae</name>
    <dbReference type="NCBI Taxonomy" id="485398"/>
    <lineage>
        <taxon>Eukaryota</taxon>
        <taxon>Fungi</taxon>
        <taxon>Dikarya</taxon>
        <taxon>Ascomycota</taxon>
        <taxon>Pezizomycotina</taxon>
        <taxon>Sordariomycetes</taxon>
        <taxon>Hypocreomycetidae</taxon>
        <taxon>Hypocreales</taxon>
        <taxon>Nectriaceae</taxon>
        <taxon>Fusarium</taxon>
        <taxon>Fusarium oxysporum species complex</taxon>
    </lineage>
</organism>
<evidence type="ECO:0000313" key="2">
    <source>
        <dbReference type="Proteomes" id="UP000694050"/>
    </source>
</evidence>
<gene>
    <name evidence="1" type="ORF">Forpe1208_v015670</name>
</gene>
<dbReference type="EMBL" id="JAELUQ010000013">
    <property type="protein sequence ID" value="KAG7404446.1"/>
    <property type="molecule type" value="Genomic_DNA"/>
</dbReference>